<reference evidence="11" key="1">
    <citation type="submission" date="2008-04" db="EMBL/GenBank/DDBJ databases">
        <title>Complete sequence of plamid1 of Methylobacterium populi BJ001.</title>
        <authorList>
            <consortium name="US DOE Joint Genome Institute"/>
            <person name="Copeland A."/>
            <person name="Lucas S."/>
            <person name="Lapidus A."/>
            <person name="Glavina del Rio T."/>
            <person name="Dalin E."/>
            <person name="Tice H."/>
            <person name="Bruce D."/>
            <person name="Goodwin L."/>
            <person name="Pitluck S."/>
            <person name="Chertkov O."/>
            <person name="Brettin T."/>
            <person name="Detter J.C."/>
            <person name="Han C."/>
            <person name="Kuske C.R."/>
            <person name="Schmutz J."/>
            <person name="Larimer F."/>
            <person name="Land M."/>
            <person name="Hauser L."/>
            <person name="Kyrpides N."/>
            <person name="Mikhailova N."/>
            <person name="Marx C."/>
            <person name="Richardson P."/>
        </authorList>
    </citation>
    <scope>NUCLEOTIDE SEQUENCE [LARGE SCALE GENOMIC DNA]</scope>
    <source>
        <strain evidence="11">BJ001</strain>
        <plasmid evidence="11">pMPOP01</plasmid>
    </source>
</reference>
<dbReference type="CDD" id="cd20625">
    <property type="entry name" value="CYP164-like"/>
    <property type="match status" value="1"/>
</dbReference>
<evidence type="ECO:0000256" key="9">
    <source>
        <dbReference type="RuleBase" id="RU000461"/>
    </source>
</evidence>
<dbReference type="PANTHER" id="PTHR46696">
    <property type="entry name" value="P450, PUTATIVE (EUROFUNG)-RELATED"/>
    <property type="match status" value="1"/>
</dbReference>
<evidence type="ECO:0000256" key="7">
    <source>
        <dbReference type="ARBA" id="ARBA00023033"/>
    </source>
</evidence>
<dbReference type="InterPro" id="IPR036259">
    <property type="entry name" value="MFS_trans_sf"/>
</dbReference>
<keyword evidence="10" id="KW-0812">Transmembrane</keyword>
<evidence type="ECO:0000313" key="12">
    <source>
        <dbReference type="Proteomes" id="UP000007136"/>
    </source>
</evidence>
<dbReference type="KEGG" id="mpo:Mpop_5420"/>
<evidence type="ECO:0000256" key="3">
    <source>
        <dbReference type="ARBA" id="ARBA00022617"/>
    </source>
</evidence>
<proteinExistence type="inferred from homology"/>
<dbReference type="GO" id="GO:0005506">
    <property type="term" value="F:iron ion binding"/>
    <property type="evidence" value="ECO:0007669"/>
    <property type="project" value="InterPro"/>
</dbReference>
<keyword evidence="10" id="KW-0472">Membrane</keyword>
<dbReference type="Proteomes" id="UP000007136">
    <property type="component" value="Plasmid pMPOP01"/>
</dbReference>
<dbReference type="GO" id="GO:0020037">
    <property type="term" value="F:heme binding"/>
    <property type="evidence" value="ECO:0007669"/>
    <property type="project" value="InterPro"/>
</dbReference>
<gene>
    <name evidence="11" type="ordered locus">Mpop_5420</name>
</gene>
<evidence type="ECO:0000256" key="6">
    <source>
        <dbReference type="ARBA" id="ARBA00023004"/>
    </source>
</evidence>
<dbReference type="InterPro" id="IPR001128">
    <property type="entry name" value="Cyt_P450"/>
</dbReference>
<accession>B1ZM38</accession>
<dbReference type="InterPro" id="IPR002397">
    <property type="entry name" value="Cyt_P450_B"/>
</dbReference>
<keyword evidence="11" id="KW-0614">Plasmid</keyword>
<evidence type="ECO:0000256" key="8">
    <source>
        <dbReference type="ARBA" id="ARBA00043906"/>
    </source>
</evidence>
<dbReference type="EMBL" id="CP001030">
    <property type="protein sequence ID" value="ACB83511.1"/>
    <property type="molecule type" value="Genomic_DNA"/>
</dbReference>
<dbReference type="SUPFAM" id="SSF103473">
    <property type="entry name" value="MFS general substrate transporter"/>
    <property type="match status" value="1"/>
</dbReference>
<dbReference type="GO" id="GO:0016705">
    <property type="term" value="F:oxidoreductase activity, acting on paired donors, with incorporation or reduction of molecular oxygen"/>
    <property type="evidence" value="ECO:0007669"/>
    <property type="project" value="InterPro"/>
</dbReference>
<dbReference type="InterPro" id="IPR017972">
    <property type="entry name" value="Cyt_P450_CS"/>
</dbReference>
<feature type="transmembrane region" description="Helical" evidence="10">
    <location>
        <begin position="435"/>
        <end position="458"/>
    </location>
</feature>
<dbReference type="Gene3D" id="1.10.630.10">
    <property type="entry name" value="Cytochrome P450"/>
    <property type="match status" value="1"/>
</dbReference>
<keyword evidence="10" id="KW-1133">Transmembrane helix</keyword>
<keyword evidence="5 9" id="KW-0560">Oxidoreductase</keyword>
<dbReference type="GO" id="GO:0004497">
    <property type="term" value="F:monooxygenase activity"/>
    <property type="evidence" value="ECO:0007669"/>
    <property type="project" value="UniProtKB-KW"/>
</dbReference>
<dbReference type="PANTHER" id="PTHR46696:SF1">
    <property type="entry name" value="CYTOCHROME P450 YJIB-RELATED"/>
    <property type="match status" value="1"/>
</dbReference>
<keyword evidence="6 9" id="KW-0408">Iron</keyword>
<keyword evidence="4 9" id="KW-0479">Metal-binding</keyword>
<geneLocation type="plasmid" evidence="11 12">
    <name>pMPOP01</name>
</geneLocation>
<comment type="similarity">
    <text evidence="2 9">Belongs to the cytochrome P450 family.</text>
</comment>
<comment type="cofactor">
    <cofactor evidence="1">
        <name>heme</name>
        <dbReference type="ChEBI" id="CHEBI:30413"/>
    </cofactor>
</comment>
<dbReference type="SUPFAM" id="SSF48264">
    <property type="entry name" value="Cytochrome P450"/>
    <property type="match status" value="1"/>
</dbReference>
<evidence type="ECO:0000256" key="10">
    <source>
        <dbReference type="SAM" id="Phobius"/>
    </source>
</evidence>
<sequence>MGDDTLFAQVLDPRNRPDPYPLYGRLRETPVSRQADGSFVVSTHAAVRSLIFDPRLSSEDLPPSRRPPTGNPLRDWILNPIRNRVVNAHRPLIFRDPPDHDTLRDFVMKEFTIARVRESHAKVARLVDTLIDACRGRDTVCLVDDLSYPLPVAVICELLGVPEADEAQFHAWAIRLATALEPDARHDEAGRREITATFDAISDYMRRLIREKRRRPADDMLSGLAARGGQGRPAMGDIDLISTAILLLVAGHETTVNLITNGMLTLLRHPDELERLKVDPARAPRVIEEMLRYEPPVHFRTRKALGAIDVAGVTIPAGSPVILLFASASRDPARFADADRFDPDRRDNQHFGFGGGLHYCAGAPLARIEAEIALVTLCRRLVAPRLLDDPPPYRPGASLRGPKNLGTSASGLYLFFYYLGGLAGTAVLGQVFERWGWGACVLGVAASLALAAALTLGLREPSSARGVT</sequence>
<dbReference type="HOGENOM" id="CLU_033716_0_2_5"/>
<keyword evidence="3 9" id="KW-0349">Heme</keyword>
<dbReference type="FunFam" id="1.10.630.10:FF:000018">
    <property type="entry name" value="Cytochrome P450 monooxygenase"/>
    <property type="match status" value="1"/>
</dbReference>
<dbReference type="InterPro" id="IPR036396">
    <property type="entry name" value="Cyt_P450_sf"/>
</dbReference>
<organism evidence="11 12">
    <name type="scientific">Methylorubrum populi (strain ATCC BAA-705 / NCIMB 13946 / BJ001)</name>
    <name type="common">Methylobacterium populi</name>
    <dbReference type="NCBI Taxonomy" id="441620"/>
    <lineage>
        <taxon>Bacteria</taxon>
        <taxon>Pseudomonadati</taxon>
        <taxon>Pseudomonadota</taxon>
        <taxon>Alphaproteobacteria</taxon>
        <taxon>Hyphomicrobiales</taxon>
        <taxon>Methylobacteriaceae</taxon>
        <taxon>Methylorubrum</taxon>
    </lineage>
</organism>
<dbReference type="AlphaFoldDB" id="B1ZM38"/>
<feature type="transmembrane region" description="Helical" evidence="10">
    <location>
        <begin position="410"/>
        <end position="429"/>
    </location>
</feature>
<name>B1ZM38_METPB</name>
<dbReference type="PRINTS" id="PR00385">
    <property type="entry name" value="P450"/>
</dbReference>
<dbReference type="RefSeq" id="WP_012457135.1">
    <property type="nucleotide sequence ID" value="NC_010727.1"/>
</dbReference>
<evidence type="ECO:0000256" key="4">
    <source>
        <dbReference type="ARBA" id="ARBA00022723"/>
    </source>
</evidence>
<evidence type="ECO:0000256" key="5">
    <source>
        <dbReference type="ARBA" id="ARBA00023002"/>
    </source>
</evidence>
<dbReference type="PRINTS" id="PR00359">
    <property type="entry name" value="BP450"/>
</dbReference>
<evidence type="ECO:0000256" key="1">
    <source>
        <dbReference type="ARBA" id="ARBA00001971"/>
    </source>
</evidence>
<dbReference type="PROSITE" id="PS00086">
    <property type="entry name" value="CYTOCHROME_P450"/>
    <property type="match status" value="1"/>
</dbReference>
<keyword evidence="7 9" id="KW-0503">Monooxygenase</keyword>
<protein>
    <submittedName>
        <fullName evidence="11">Cytochrome P450</fullName>
    </submittedName>
</protein>
<dbReference type="Pfam" id="PF00067">
    <property type="entry name" value="p450"/>
    <property type="match status" value="1"/>
</dbReference>
<evidence type="ECO:0000256" key="2">
    <source>
        <dbReference type="ARBA" id="ARBA00010617"/>
    </source>
</evidence>
<comment type="function">
    <text evidence="8">Cytochromes P450 are a group of heme-thiolate monooxygenases. They oxidize a variety of structurally unrelated compounds, including steroids, fatty acids, and xenobiotics.</text>
</comment>
<evidence type="ECO:0000313" key="11">
    <source>
        <dbReference type="EMBL" id="ACB83511.1"/>
    </source>
</evidence>